<evidence type="ECO:0000259" key="2">
    <source>
        <dbReference type="PROSITE" id="PS51740"/>
    </source>
</evidence>
<dbReference type="InterPro" id="IPR037914">
    <property type="entry name" value="SpoVT-AbrB_sf"/>
</dbReference>
<dbReference type="PANTHER" id="PTHR34860:SF6">
    <property type="entry name" value="REPRESSOR-LIKE PROTEIN SSO7C3"/>
    <property type="match status" value="1"/>
</dbReference>
<dbReference type="OrthoDB" id="9809003at2"/>
<dbReference type="Gene3D" id="2.10.260.10">
    <property type="match status" value="1"/>
</dbReference>
<reference evidence="4" key="1">
    <citation type="submission" date="2016-11" db="EMBL/GenBank/DDBJ databases">
        <title>Mesorhizobium oceanicum sp. nov., isolated from deep seawater in South China Sea.</title>
        <authorList>
            <person name="Fu G.-Y."/>
        </authorList>
    </citation>
    <scope>NUCLEOTIDE SEQUENCE [LARGE SCALE GENOMIC DNA]</scope>
    <source>
        <strain evidence="4">B7</strain>
    </source>
</reference>
<dbReference type="GO" id="GO:0003677">
    <property type="term" value="F:DNA binding"/>
    <property type="evidence" value="ECO:0007669"/>
    <property type="project" value="UniProtKB-UniRule"/>
</dbReference>
<dbReference type="AlphaFoldDB" id="A0A1L3SY08"/>
<dbReference type="InterPro" id="IPR052975">
    <property type="entry name" value="Repressor-like_regulatory"/>
</dbReference>
<evidence type="ECO:0000313" key="3">
    <source>
        <dbReference type="EMBL" id="APH74251.1"/>
    </source>
</evidence>
<evidence type="ECO:0000256" key="1">
    <source>
        <dbReference type="PROSITE-ProRule" id="PRU01076"/>
    </source>
</evidence>
<keyword evidence="1" id="KW-0238">DNA-binding</keyword>
<dbReference type="KEGG" id="meso:BSQ44_24950"/>
<dbReference type="STRING" id="1670800.BSQ44_24950"/>
<dbReference type="SMART" id="SM00966">
    <property type="entry name" value="SpoVT_AbrB"/>
    <property type="match status" value="1"/>
</dbReference>
<proteinExistence type="predicted"/>
<sequence length="90" mass="10021">MRVTSKGQVTIPKEIRDQLGIEPGSEVEFVNDNDGEVILRLSPPGERDVERAESIRKWTSRVAGTLDLGGMTADEYFDTVRGERDDLGSR</sequence>
<dbReference type="SUPFAM" id="SSF89447">
    <property type="entry name" value="AbrB/MazE/MraZ-like"/>
    <property type="match status" value="1"/>
</dbReference>
<keyword evidence="4" id="KW-1185">Reference proteome</keyword>
<dbReference type="InterPro" id="IPR007159">
    <property type="entry name" value="SpoVT-AbrB_dom"/>
</dbReference>
<dbReference type="RefSeq" id="WP_072607706.1">
    <property type="nucleotide sequence ID" value="NZ_CP018171.1"/>
</dbReference>
<dbReference type="PROSITE" id="PS51740">
    <property type="entry name" value="SPOVT_ABRB"/>
    <property type="match status" value="1"/>
</dbReference>
<dbReference type="EMBL" id="CP018171">
    <property type="protein sequence ID" value="APH74251.1"/>
    <property type="molecule type" value="Genomic_DNA"/>
</dbReference>
<dbReference type="Proteomes" id="UP000182840">
    <property type="component" value="Chromosome"/>
</dbReference>
<feature type="domain" description="SpoVT-AbrB" evidence="2">
    <location>
        <begin position="1"/>
        <end position="46"/>
    </location>
</feature>
<dbReference type="PANTHER" id="PTHR34860">
    <property type="entry name" value="REPRESSOR-LIKE PROTEIN SSO7C3"/>
    <property type="match status" value="1"/>
</dbReference>
<gene>
    <name evidence="3" type="ORF">BSQ44_24950</name>
</gene>
<organism evidence="3 4">
    <name type="scientific">Aquibium oceanicum</name>
    <dbReference type="NCBI Taxonomy" id="1670800"/>
    <lineage>
        <taxon>Bacteria</taxon>
        <taxon>Pseudomonadati</taxon>
        <taxon>Pseudomonadota</taxon>
        <taxon>Alphaproteobacteria</taxon>
        <taxon>Hyphomicrobiales</taxon>
        <taxon>Phyllobacteriaceae</taxon>
        <taxon>Aquibium</taxon>
    </lineage>
</organism>
<evidence type="ECO:0000313" key="4">
    <source>
        <dbReference type="Proteomes" id="UP000182840"/>
    </source>
</evidence>
<dbReference type="Pfam" id="PF04014">
    <property type="entry name" value="MazE_antitoxin"/>
    <property type="match status" value="1"/>
</dbReference>
<protein>
    <submittedName>
        <fullName evidence="3">Sporulation regulator</fullName>
    </submittedName>
</protein>
<name>A0A1L3SY08_9HYPH</name>
<dbReference type="NCBIfam" id="TIGR01439">
    <property type="entry name" value="lp_hng_hel_AbrB"/>
    <property type="match status" value="1"/>
</dbReference>
<accession>A0A1L3SY08</accession>